<accession>A0A0B6Y1Y4</accession>
<dbReference type="EMBL" id="HACG01002971">
    <property type="protein sequence ID" value="CEK49836.1"/>
    <property type="molecule type" value="Transcribed_RNA"/>
</dbReference>
<feature type="non-terminal residue" evidence="1">
    <location>
        <position position="1"/>
    </location>
</feature>
<name>A0A0B6Y1Y4_9EUPU</name>
<gene>
    <name evidence="1" type="primary">ORF9001</name>
</gene>
<proteinExistence type="predicted"/>
<dbReference type="AlphaFoldDB" id="A0A0B6Y1Y4"/>
<sequence>WFHQSINQTNDGVGFASFSGNDYNTINRTALLWTPERSVEISWQRTAKTKMRTKSREILQSRAADQTGWRKNASAIRKPPPSVYAISCCINLW</sequence>
<organism evidence="1">
    <name type="scientific">Arion vulgaris</name>
    <dbReference type="NCBI Taxonomy" id="1028688"/>
    <lineage>
        <taxon>Eukaryota</taxon>
        <taxon>Metazoa</taxon>
        <taxon>Spiralia</taxon>
        <taxon>Lophotrochozoa</taxon>
        <taxon>Mollusca</taxon>
        <taxon>Gastropoda</taxon>
        <taxon>Heterobranchia</taxon>
        <taxon>Euthyneura</taxon>
        <taxon>Panpulmonata</taxon>
        <taxon>Eupulmonata</taxon>
        <taxon>Stylommatophora</taxon>
        <taxon>Helicina</taxon>
        <taxon>Arionoidea</taxon>
        <taxon>Arionidae</taxon>
        <taxon>Arion</taxon>
    </lineage>
</organism>
<reference evidence="1" key="1">
    <citation type="submission" date="2014-12" db="EMBL/GenBank/DDBJ databases">
        <title>Insight into the proteome of Arion vulgaris.</title>
        <authorList>
            <person name="Aradska J."/>
            <person name="Bulat T."/>
            <person name="Smidak R."/>
            <person name="Sarate P."/>
            <person name="Gangsoo J."/>
            <person name="Sialana F."/>
            <person name="Bilban M."/>
            <person name="Lubec G."/>
        </authorList>
    </citation>
    <scope>NUCLEOTIDE SEQUENCE</scope>
    <source>
        <tissue evidence="1">Skin</tissue>
    </source>
</reference>
<evidence type="ECO:0000313" key="1">
    <source>
        <dbReference type="EMBL" id="CEK49836.1"/>
    </source>
</evidence>
<protein>
    <submittedName>
        <fullName evidence="1">Uncharacterized protein</fullName>
    </submittedName>
</protein>